<dbReference type="AlphaFoldDB" id="A0A8U0HZ30"/>
<proteinExistence type="predicted"/>
<dbReference type="GeneID" id="72187508"/>
<evidence type="ECO:0000259" key="1">
    <source>
        <dbReference type="Pfam" id="PF10069"/>
    </source>
</evidence>
<dbReference type="KEGG" id="halx:M0R89_19875"/>
<gene>
    <name evidence="2" type="ORF">M0R89_19875</name>
</gene>
<organism evidence="2 3">
    <name type="scientific">Halorussus limi</name>
    <dbReference type="NCBI Taxonomy" id="2938695"/>
    <lineage>
        <taxon>Archaea</taxon>
        <taxon>Methanobacteriati</taxon>
        <taxon>Methanobacteriota</taxon>
        <taxon>Stenosarchaea group</taxon>
        <taxon>Halobacteria</taxon>
        <taxon>Halobacteriales</taxon>
        <taxon>Haladaptataceae</taxon>
        <taxon>Halorussus</taxon>
    </lineage>
</organism>
<dbReference type="InterPro" id="IPR019278">
    <property type="entry name" value="DICT_dom"/>
</dbReference>
<evidence type="ECO:0000313" key="3">
    <source>
        <dbReference type="Proteomes" id="UP000830729"/>
    </source>
</evidence>
<keyword evidence="2" id="KW-0614">Plasmid</keyword>
<keyword evidence="2" id="KW-0418">Kinase</keyword>
<dbReference type="EMBL" id="CP096660">
    <property type="protein sequence ID" value="UPV76422.1"/>
    <property type="molecule type" value="Genomic_DNA"/>
</dbReference>
<dbReference type="PIRSF" id="PIRSF030471">
    <property type="entry name" value="STR_Vng0742h_prd"/>
    <property type="match status" value="1"/>
</dbReference>
<keyword evidence="2" id="KW-0808">Transferase</keyword>
<reference evidence="2 3" key="1">
    <citation type="submission" date="2022-04" db="EMBL/GenBank/DDBJ databases">
        <title>Diverse halophilic archaea isolated from saline environments.</title>
        <authorList>
            <person name="Cui H.-L."/>
        </authorList>
    </citation>
    <scope>NUCLEOTIDE SEQUENCE [LARGE SCALE GENOMIC DNA]</scope>
    <source>
        <strain evidence="2 3">XZYJT49</strain>
        <plasmid evidence="2 3">unnamed1</plasmid>
    </source>
</reference>
<dbReference type="GO" id="GO:0016301">
    <property type="term" value="F:kinase activity"/>
    <property type="evidence" value="ECO:0007669"/>
    <property type="project" value="UniProtKB-KW"/>
</dbReference>
<dbReference type="RefSeq" id="WP_248652455.1">
    <property type="nucleotide sequence ID" value="NZ_CP096660.1"/>
</dbReference>
<feature type="domain" description="DICT" evidence="1">
    <location>
        <begin position="102"/>
        <end position="207"/>
    </location>
</feature>
<name>A0A8U0HZ30_9EURY</name>
<evidence type="ECO:0000313" key="2">
    <source>
        <dbReference type="EMBL" id="UPV76422.1"/>
    </source>
</evidence>
<sequence>MTLTSIIEDVTGTGRTLRVYDPTDPNAVAALERHFEVQNVAVEEATLPEGPDDFVVLQDGDEFLAAADLETLRRAVTFESGLLDATDFESTQVPDVLRHVSDTTFTAYGKQRMILASREIEEQAYRAGGGQLHSGFQRLSLLREQWRLYERIADRGVGVHVYGVPDWRPPETEWLTVHGRDTPEIRRAWFVAFDAPEGGDCALLAAEDDPNEFAGFWTYDSSLTGDVLGHLRAEYGSAQ</sequence>
<dbReference type="InterPro" id="IPR016954">
    <property type="entry name" value="Uncharacterised_Vng0742h"/>
</dbReference>
<dbReference type="Pfam" id="PF10069">
    <property type="entry name" value="DICT"/>
    <property type="match status" value="1"/>
</dbReference>
<geneLocation type="plasmid" evidence="2 3">
    <name>unnamed1</name>
</geneLocation>
<protein>
    <submittedName>
        <fullName evidence="2">Histidine kinase</fullName>
    </submittedName>
</protein>
<dbReference type="Proteomes" id="UP000830729">
    <property type="component" value="Plasmid unnamed1"/>
</dbReference>
<accession>A0A8U0HZ30</accession>
<keyword evidence="3" id="KW-1185">Reference proteome</keyword>